<accession>A0AAE3ZK84</accession>
<protein>
    <submittedName>
        <fullName evidence="2">Uncharacterized protein</fullName>
    </submittedName>
</protein>
<feature type="region of interest" description="Disordered" evidence="1">
    <location>
        <begin position="49"/>
        <end position="84"/>
    </location>
</feature>
<name>A0AAE3ZK84_9ACTN</name>
<organism evidence="2 3">
    <name type="scientific">Catenuloplanes niger</name>
    <dbReference type="NCBI Taxonomy" id="587534"/>
    <lineage>
        <taxon>Bacteria</taxon>
        <taxon>Bacillati</taxon>
        <taxon>Actinomycetota</taxon>
        <taxon>Actinomycetes</taxon>
        <taxon>Micromonosporales</taxon>
        <taxon>Micromonosporaceae</taxon>
        <taxon>Catenuloplanes</taxon>
    </lineage>
</organism>
<reference evidence="2 3" key="1">
    <citation type="submission" date="2023-07" db="EMBL/GenBank/DDBJ databases">
        <title>Sequencing the genomes of 1000 actinobacteria strains.</title>
        <authorList>
            <person name="Klenk H.-P."/>
        </authorList>
    </citation>
    <scope>NUCLEOTIDE SEQUENCE [LARGE SCALE GENOMIC DNA]</scope>
    <source>
        <strain evidence="2 3">DSM 44711</strain>
    </source>
</reference>
<comment type="caution">
    <text evidence="2">The sequence shown here is derived from an EMBL/GenBank/DDBJ whole genome shotgun (WGS) entry which is preliminary data.</text>
</comment>
<dbReference type="AlphaFoldDB" id="A0AAE3ZK84"/>
<evidence type="ECO:0000256" key="1">
    <source>
        <dbReference type="SAM" id="MobiDB-lite"/>
    </source>
</evidence>
<dbReference type="Proteomes" id="UP001183629">
    <property type="component" value="Unassembled WGS sequence"/>
</dbReference>
<evidence type="ECO:0000313" key="2">
    <source>
        <dbReference type="EMBL" id="MDR7320184.1"/>
    </source>
</evidence>
<keyword evidence="3" id="KW-1185">Reference proteome</keyword>
<gene>
    <name evidence="2" type="ORF">J2S44_000434</name>
</gene>
<proteinExistence type="predicted"/>
<sequence length="84" mass="8284">MRRAAAAGPAPPVDRIIAPLDDPDAGVAASAAANPALPVPVMWSLLGVRAPPARTPGSPDRPGGQGSGMNAAASSVATVQPRLR</sequence>
<evidence type="ECO:0000313" key="3">
    <source>
        <dbReference type="Proteomes" id="UP001183629"/>
    </source>
</evidence>
<dbReference type="EMBL" id="JAVDYC010000001">
    <property type="protein sequence ID" value="MDR7320184.1"/>
    <property type="molecule type" value="Genomic_DNA"/>
</dbReference>